<organism evidence="2 3">
    <name type="scientific">Acidithiobacillus caldus</name>
    <dbReference type="NCBI Taxonomy" id="33059"/>
    <lineage>
        <taxon>Bacteria</taxon>
        <taxon>Pseudomonadati</taxon>
        <taxon>Pseudomonadota</taxon>
        <taxon>Acidithiobacillia</taxon>
        <taxon>Acidithiobacillales</taxon>
        <taxon>Acidithiobacillaceae</taxon>
        <taxon>Acidithiobacillus</taxon>
    </lineage>
</organism>
<evidence type="ECO:0000313" key="2">
    <source>
        <dbReference type="EMBL" id="OFC62009.1"/>
    </source>
</evidence>
<proteinExistence type="predicted"/>
<dbReference type="EMBL" id="LZYH01000299">
    <property type="protein sequence ID" value="OFC62009.1"/>
    <property type="molecule type" value="Genomic_DNA"/>
</dbReference>
<evidence type="ECO:0000313" key="3">
    <source>
        <dbReference type="Proteomes" id="UP000175707"/>
    </source>
</evidence>
<reference evidence="2 3" key="1">
    <citation type="submission" date="2016-06" db="EMBL/GenBank/DDBJ databases">
        <title>Gene turnover analysis identifies the evolutionary adaptation of the extremophile Acidithiobacillus caldus.</title>
        <authorList>
            <person name="Zhang X."/>
        </authorList>
    </citation>
    <scope>NUCLEOTIDE SEQUENCE [LARGE SCALE GENOMIC DNA]</scope>
    <source>
        <strain evidence="2 3">S1</strain>
    </source>
</reference>
<dbReference type="Proteomes" id="UP000175707">
    <property type="component" value="Unassembled WGS sequence"/>
</dbReference>
<evidence type="ECO:0000256" key="1">
    <source>
        <dbReference type="SAM" id="MobiDB-lite"/>
    </source>
</evidence>
<comment type="caution">
    <text evidence="2">The sequence shown here is derived from an EMBL/GenBank/DDBJ whole genome shotgun (WGS) entry which is preliminary data.</text>
</comment>
<sequence>MMVSRWNISAYDGSPPDGENRRIPTTGPLYGREEILAGLDAGRLQIMVWTRKCAGDLQRLDVGDDELPTLLKEVLLHGTYRNSEWCEQGTSGPWAACDAYSHARLEWVPTLGRETRVDYYVKFARNRAGNVLLLVSFHLS</sequence>
<name>A0A1E7YZR0_9PROT</name>
<gene>
    <name evidence="2" type="ORF">BAE30_03225</name>
</gene>
<dbReference type="AlphaFoldDB" id="A0A1E7YZR0"/>
<accession>A0A1E7YZR0</accession>
<feature type="region of interest" description="Disordered" evidence="1">
    <location>
        <begin position="1"/>
        <end position="25"/>
    </location>
</feature>
<protein>
    <submittedName>
        <fullName evidence="2">Uncharacterized protein</fullName>
    </submittedName>
</protein>